<organism evidence="1 2">
    <name type="scientific">Hyalomma asiaticum</name>
    <name type="common">Tick</name>
    <dbReference type="NCBI Taxonomy" id="266040"/>
    <lineage>
        <taxon>Eukaryota</taxon>
        <taxon>Metazoa</taxon>
        <taxon>Ecdysozoa</taxon>
        <taxon>Arthropoda</taxon>
        <taxon>Chelicerata</taxon>
        <taxon>Arachnida</taxon>
        <taxon>Acari</taxon>
        <taxon>Parasitiformes</taxon>
        <taxon>Ixodida</taxon>
        <taxon>Ixodoidea</taxon>
        <taxon>Ixodidae</taxon>
        <taxon>Hyalomminae</taxon>
        <taxon>Hyalomma</taxon>
    </lineage>
</organism>
<dbReference type="EMBL" id="CM023481">
    <property type="protein sequence ID" value="KAH6947277.1"/>
    <property type="molecule type" value="Genomic_DNA"/>
</dbReference>
<evidence type="ECO:0000313" key="1">
    <source>
        <dbReference type="EMBL" id="KAH6947277.1"/>
    </source>
</evidence>
<gene>
    <name evidence="1" type="ORF">HPB50_018063</name>
</gene>
<comment type="caution">
    <text evidence="1">The sequence shown here is derived from an EMBL/GenBank/DDBJ whole genome shotgun (WGS) entry which is preliminary data.</text>
</comment>
<proteinExistence type="predicted"/>
<sequence length="200" mass="21754">MINDAMCCLLLSIEASKISLYFMAGLIPEDVGLGPTYLSSVHFAGSVNSVMGSGGADFAVFRRGNRRSSTEDTEYLVILPRLPTGQIVINTVFLHGDVRIRSFRVEDFRDALEEVGMLPAVVAPGAYQINHVWAVTLRSGEATKRLTALKDAGQGTSRHPSTATVPMKPQQHLRAERTVEEKAQAVKMSKTLTGLKKTPP</sequence>
<keyword evidence="2" id="KW-1185">Reference proteome</keyword>
<protein>
    <submittedName>
        <fullName evidence="1">Uncharacterized protein</fullName>
    </submittedName>
</protein>
<reference evidence="1" key="1">
    <citation type="submission" date="2020-05" db="EMBL/GenBank/DDBJ databases">
        <title>Large-scale comparative analyses of tick genomes elucidate their genetic diversity and vector capacities.</title>
        <authorList>
            <person name="Jia N."/>
            <person name="Wang J."/>
            <person name="Shi W."/>
            <person name="Du L."/>
            <person name="Sun Y."/>
            <person name="Zhan W."/>
            <person name="Jiang J."/>
            <person name="Wang Q."/>
            <person name="Zhang B."/>
            <person name="Ji P."/>
            <person name="Sakyi L.B."/>
            <person name="Cui X."/>
            <person name="Yuan T."/>
            <person name="Jiang B."/>
            <person name="Yang W."/>
            <person name="Lam T.T.-Y."/>
            <person name="Chang Q."/>
            <person name="Ding S."/>
            <person name="Wang X."/>
            <person name="Zhu J."/>
            <person name="Ruan X."/>
            <person name="Zhao L."/>
            <person name="Wei J."/>
            <person name="Que T."/>
            <person name="Du C."/>
            <person name="Cheng J."/>
            <person name="Dai P."/>
            <person name="Han X."/>
            <person name="Huang E."/>
            <person name="Gao Y."/>
            <person name="Liu J."/>
            <person name="Shao H."/>
            <person name="Ye R."/>
            <person name="Li L."/>
            <person name="Wei W."/>
            <person name="Wang X."/>
            <person name="Wang C."/>
            <person name="Yang T."/>
            <person name="Huo Q."/>
            <person name="Li W."/>
            <person name="Guo W."/>
            <person name="Chen H."/>
            <person name="Zhou L."/>
            <person name="Ni X."/>
            <person name="Tian J."/>
            <person name="Zhou Y."/>
            <person name="Sheng Y."/>
            <person name="Liu T."/>
            <person name="Pan Y."/>
            <person name="Xia L."/>
            <person name="Li J."/>
            <person name="Zhao F."/>
            <person name="Cao W."/>
        </authorList>
    </citation>
    <scope>NUCLEOTIDE SEQUENCE</scope>
    <source>
        <strain evidence="1">Hyas-2018</strain>
    </source>
</reference>
<accession>A0ACB7TLS4</accession>
<name>A0ACB7TLS4_HYAAI</name>
<dbReference type="Proteomes" id="UP000821845">
    <property type="component" value="Chromosome 1"/>
</dbReference>
<evidence type="ECO:0000313" key="2">
    <source>
        <dbReference type="Proteomes" id="UP000821845"/>
    </source>
</evidence>